<dbReference type="SUPFAM" id="SSF53187">
    <property type="entry name" value="Zn-dependent exopeptidases"/>
    <property type="match status" value="1"/>
</dbReference>
<evidence type="ECO:0000313" key="1">
    <source>
        <dbReference type="EMBL" id="OYR26773.1"/>
    </source>
</evidence>
<dbReference type="PANTHER" id="PTHR11014:SF63">
    <property type="entry name" value="METALLOPEPTIDASE, PUTATIVE (AFU_ORTHOLOGUE AFUA_6G09600)-RELATED"/>
    <property type="match status" value="1"/>
</dbReference>
<proteinExistence type="predicted"/>
<keyword evidence="1" id="KW-0378">Hydrolase</keyword>
<protein>
    <submittedName>
        <fullName evidence="1">Hippurate hydrolase domain protein</fullName>
        <ecNumber evidence="1">3.5.1.32</ecNumber>
    </submittedName>
</protein>
<dbReference type="EC" id="3.5.1.32" evidence="1"/>
<dbReference type="InterPro" id="IPR017439">
    <property type="entry name" value="Amidohydrolase"/>
</dbReference>
<dbReference type="GO" id="GO:0047980">
    <property type="term" value="F:hippurate hydrolase activity"/>
    <property type="evidence" value="ECO:0007669"/>
    <property type="project" value="UniProtKB-EC"/>
</dbReference>
<dbReference type="OrthoDB" id="8455421at2"/>
<comment type="caution">
    <text evidence="1">The sequence shown here is derived from an EMBL/GenBank/DDBJ whole genome shotgun (WGS) entry which is preliminary data.</text>
</comment>
<dbReference type="AlphaFoldDB" id="A0A256GI05"/>
<feature type="non-terminal residue" evidence="1">
    <location>
        <position position="86"/>
    </location>
</feature>
<dbReference type="Proteomes" id="UP000216478">
    <property type="component" value="Unassembled WGS sequence"/>
</dbReference>
<name>A0A256GI05_9HYPH</name>
<dbReference type="Gene3D" id="3.40.630.10">
    <property type="entry name" value="Zn peptidases"/>
    <property type="match status" value="1"/>
</dbReference>
<keyword evidence="2" id="KW-1185">Reference proteome</keyword>
<dbReference type="EMBL" id="NNRL01000012">
    <property type="protein sequence ID" value="OYR26773.1"/>
    <property type="molecule type" value="Genomic_DNA"/>
</dbReference>
<evidence type="ECO:0000313" key="2">
    <source>
        <dbReference type="Proteomes" id="UP000216478"/>
    </source>
</evidence>
<dbReference type="PANTHER" id="PTHR11014">
    <property type="entry name" value="PEPTIDASE M20 FAMILY MEMBER"/>
    <property type="match status" value="1"/>
</dbReference>
<reference evidence="1 2" key="1">
    <citation type="submission" date="2017-07" db="EMBL/GenBank/DDBJ databases">
        <title>Phylogenetic study on the rhizospheric bacterium Ochrobactrum sp. A44.</title>
        <authorList>
            <person name="Krzyzanowska D.M."/>
            <person name="Ossowicki A."/>
            <person name="Rajewska M."/>
            <person name="Maciag T."/>
            <person name="Kaczynski Z."/>
            <person name="Czerwicka M."/>
            <person name="Jafra S."/>
        </authorList>
    </citation>
    <scope>NUCLEOTIDE SEQUENCE [LARGE SCALE GENOMIC DNA]</scope>
    <source>
        <strain evidence="1 2">OgA9a</strain>
    </source>
</reference>
<gene>
    <name evidence="1" type="primary">hipO5</name>
    <name evidence="1" type="ORF">CEV33_4572</name>
</gene>
<accession>A0A256GI05</accession>
<organism evidence="1 2">
    <name type="scientific">Brucella grignonensis</name>
    <dbReference type="NCBI Taxonomy" id="94627"/>
    <lineage>
        <taxon>Bacteria</taxon>
        <taxon>Pseudomonadati</taxon>
        <taxon>Pseudomonadota</taxon>
        <taxon>Alphaproteobacteria</taxon>
        <taxon>Hyphomicrobiales</taxon>
        <taxon>Brucellaceae</taxon>
        <taxon>Brucella/Ochrobactrum group</taxon>
        <taxon>Brucella</taxon>
    </lineage>
</organism>
<sequence length="86" mass="9302">MSSNALNDSFVPDLVAIRHDLHAHPEIGFKEKRTSKIVADLLRSWNIEVHTGFGTTGVVGILHGSRGAGSRIGLRADMDALPIVEE</sequence>